<accession>A0A5C3MUQ9</accession>
<protein>
    <recommendedName>
        <fullName evidence="2">Nuclear pore complex protein NUP96 C-terminal domain-containing protein</fullName>
    </recommendedName>
</protein>
<dbReference type="Gene3D" id="1.25.40.690">
    <property type="match status" value="1"/>
</dbReference>
<dbReference type="Pfam" id="PF12110">
    <property type="entry name" value="Nup96"/>
    <property type="match status" value="1"/>
</dbReference>
<feature type="compositionally biased region" description="Pro residues" evidence="1">
    <location>
        <begin position="52"/>
        <end position="62"/>
    </location>
</feature>
<reference evidence="3 4" key="1">
    <citation type="journal article" date="2019" name="Nat. Ecol. Evol.">
        <title>Megaphylogeny resolves global patterns of mushroom evolution.</title>
        <authorList>
            <person name="Varga T."/>
            <person name="Krizsan K."/>
            <person name="Foldi C."/>
            <person name="Dima B."/>
            <person name="Sanchez-Garcia M."/>
            <person name="Sanchez-Ramirez S."/>
            <person name="Szollosi G.J."/>
            <person name="Szarkandi J.G."/>
            <person name="Papp V."/>
            <person name="Albert L."/>
            <person name="Andreopoulos W."/>
            <person name="Angelini C."/>
            <person name="Antonin V."/>
            <person name="Barry K.W."/>
            <person name="Bougher N.L."/>
            <person name="Buchanan P."/>
            <person name="Buyck B."/>
            <person name="Bense V."/>
            <person name="Catcheside P."/>
            <person name="Chovatia M."/>
            <person name="Cooper J."/>
            <person name="Damon W."/>
            <person name="Desjardin D."/>
            <person name="Finy P."/>
            <person name="Geml J."/>
            <person name="Haridas S."/>
            <person name="Hughes K."/>
            <person name="Justo A."/>
            <person name="Karasinski D."/>
            <person name="Kautmanova I."/>
            <person name="Kiss B."/>
            <person name="Kocsube S."/>
            <person name="Kotiranta H."/>
            <person name="LaButti K.M."/>
            <person name="Lechner B.E."/>
            <person name="Liimatainen K."/>
            <person name="Lipzen A."/>
            <person name="Lukacs Z."/>
            <person name="Mihaltcheva S."/>
            <person name="Morgado L.N."/>
            <person name="Niskanen T."/>
            <person name="Noordeloos M.E."/>
            <person name="Ohm R.A."/>
            <person name="Ortiz-Santana B."/>
            <person name="Ovrebo C."/>
            <person name="Racz N."/>
            <person name="Riley R."/>
            <person name="Savchenko A."/>
            <person name="Shiryaev A."/>
            <person name="Soop K."/>
            <person name="Spirin V."/>
            <person name="Szebenyi C."/>
            <person name="Tomsovsky M."/>
            <person name="Tulloss R.E."/>
            <person name="Uehling J."/>
            <person name="Grigoriev I.V."/>
            <person name="Vagvolgyi C."/>
            <person name="Papp T."/>
            <person name="Martin F.M."/>
            <person name="Miettinen O."/>
            <person name="Hibbett D.S."/>
            <person name="Nagy L.G."/>
        </authorList>
    </citation>
    <scope>NUCLEOTIDE SEQUENCE [LARGE SCALE GENOMIC DNA]</scope>
    <source>
        <strain evidence="3 4">OMC1185</strain>
    </source>
</reference>
<evidence type="ECO:0000313" key="3">
    <source>
        <dbReference type="EMBL" id="TFK49034.1"/>
    </source>
</evidence>
<dbReference type="InterPro" id="IPR021967">
    <property type="entry name" value="Nup98_C"/>
</dbReference>
<feature type="compositionally biased region" description="Polar residues" evidence="1">
    <location>
        <begin position="17"/>
        <end position="31"/>
    </location>
</feature>
<organism evidence="3 4">
    <name type="scientific">Heliocybe sulcata</name>
    <dbReference type="NCBI Taxonomy" id="5364"/>
    <lineage>
        <taxon>Eukaryota</taxon>
        <taxon>Fungi</taxon>
        <taxon>Dikarya</taxon>
        <taxon>Basidiomycota</taxon>
        <taxon>Agaricomycotina</taxon>
        <taxon>Agaricomycetes</taxon>
        <taxon>Gloeophyllales</taxon>
        <taxon>Gloeophyllaceae</taxon>
        <taxon>Heliocybe</taxon>
    </lineage>
</organism>
<sequence>MARFTAYASDSDDDAQEPSSSSPLRRSTNGKSLKPPTDDESSSSDQEGPSRPAEPQPPPEKSQPPASKQRSRLAERGLTPWARAVGVDPKRMEVMQTVFFTLPKEQEEMRAASEAQKQKQVPRPPRPSLAKSFGMSRKHRRESTGELHRSGAHERISFDNPMASISARPVRKFARISTVETTALGKESLQVDAGLALGRSFRVSWGPGGKLAHIGTLCSPFSTSYVCFTTGMPSFARCDPMLRQENNAGLGESIRHLFLQHHLNSSVIAPDASDIPCATPSSTTKLTFSSFLPLFAALPGSGPFEESLFRLGHALFDELDLKLSDKTPSDVRYRILSLRRKLALSKWLQGSVAGTVEKELRERASLDDATKAFLHMTGNQIDKACDVAMSGGYSKLATLIAQAGGDEDFRADLLQQLAVWKEEKVDIMIESGVKKVYALLAGALGEEEVWKDLDWKRAFGLCLWFGQKGEEGIVEVFNQYKEAFHGAEEGVGIASPAPWYVEAPGAAQSLWQTQEAAPPDALYSLIRMFAEPTCSLAELLIPLSFSPSPLDYALCWHLYIIMSRSMRIRDFPDRSRPPRGRRLVDDDDDEEEEEEEDESVEGHSPSADLLTSQYALQLETTGALEPAVFVLMHLEGSAGREKAIKELLLRNATILTDYLAKSLISKLKVPLAWINEAKAIHALSVGKAWDAYELYRGALLYERAHDVAVRYLAPEACIRGDLDLLKGLFQGMEGKVGWWSLRGKIFMDYADVMVTLPGLLSDVQAEPDKEPDTEQKTAIEEMCLSIPKLIGLLPDVLSDMSDPRHRGALTYMTGKLTILLGRIKVAGLTKASVQLTAENEGARLEYLHATVYEKFLKNLRVAVPSA</sequence>
<proteinExistence type="predicted"/>
<dbReference type="AlphaFoldDB" id="A0A5C3MUQ9"/>
<name>A0A5C3MUQ9_9AGAM</name>
<evidence type="ECO:0000259" key="2">
    <source>
        <dbReference type="Pfam" id="PF12110"/>
    </source>
</evidence>
<gene>
    <name evidence="3" type="ORF">OE88DRAFT_1633808</name>
</gene>
<evidence type="ECO:0000256" key="1">
    <source>
        <dbReference type="SAM" id="MobiDB-lite"/>
    </source>
</evidence>
<feature type="compositionally biased region" description="Acidic residues" evidence="1">
    <location>
        <begin position="585"/>
        <end position="599"/>
    </location>
</feature>
<feature type="region of interest" description="Disordered" evidence="1">
    <location>
        <begin position="573"/>
        <end position="606"/>
    </location>
</feature>
<dbReference type="EMBL" id="ML213517">
    <property type="protein sequence ID" value="TFK49034.1"/>
    <property type="molecule type" value="Genomic_DNA"/>
</dbReference>
<evidence type="ECO:0000313" key="4">
    <source>
        <dbReference type="Proteomes" id="UP000305948"/>
    </source>
</evidence>
<feature type="compositionally biased region" description="Basic and acidic residues" evidence="1">
    <location>
        <begin position="142"/>
        <end position="153"/>
    </location>
</feature>
<feature type="region of interest" description="Disordered" evidence="1">
    <location>
        <begin position="109"/>
        <end position="153"/>
    </location>
</feature>
<feature type="region of interest" description="Disordered" evidence="1">
    <location>
        <begin position="1"/>
        <end position="81"/>
    </location>
</feature>
<dbReference type="Proteomes" id="UP000305948">
    <property type="component" value="Unassembled WGS sequence"/>
</dbReference>
<keyword evidence="4" id="KW-1185">Reference proteome</keyword>
<dbReference type="STRING" id="5364.A0A5C3MUQ9"/>
<feature type="domain" description="Nuclear pore complex protein NUP96 C-terminal" evidence="2">
    <location>
        <begin position="371"/>
        <end position="681"/>
    </location>
</feature>
<dbReference type="OrthoDB" id="3797628at2759"/>